<feature type="binding site" evidence="14">
    <location>
        <position position="153"/>
    </location>
    <ligand>
        <name>Zn(2+)</name>
        <dbReference type="ChEBI" id="CHEBI:29105"/>
    </ligand>
</feature>
<evidence type="ECO:0000256" key="13">
    <source>
        <dbReference type="ARBA" id="ARBA00047364"/>
    </source>
</evidence>
<dbReference type="InterPro" id="IPR001412">
    <property type="entry name" value="aa-tRNA-synth_I_CS"/>
</dbReference>
<proteinExistence type="inferred from homology"/>
<feature type="binding site" evidence="14">
    <location>
        <position position="156"/>
    </location>
    <ligand>
        <name>Zn(2+)</name>
        <dbReference type="ChEBI" id="CHEBI:29105"/>
    </ligand>
</feature>
<evidence type="ECO:0000313" key="16">
    <source>
        <dbReference type="EMBL" id="WYY00904.1"/>
    </source>
</evidence>
<keyword evidence="3 14" id="KW-0963">Cytoplasm</keyword>
<evidence type="ECO:0000256" key="14">
    <source>
        <dbReference type="HAMAP-Rule" id="MF_00098"/>
    </source>
</evidence>
<dbReference type="AlphaFoldDB" id="A0AAX4NIK1"/>
<dbReference type="FunFam" id="2.20.28.20:FF:000001">
    <property type="entry name" value="Methionine--tRNA ligase"/>
    <property type="match status" value="1"/>
</dbReference>
<dbReference type="PROSITE" id="PS00178">
    <property type="entry name" value="AA_TRNA_LIGASE_I"/>
    <property type="match status" value="1"/>
</dbReference>
<dbReference type="InterPro" id="IPR004495">
    <property type="entry name" value="Met-tRNA-synth_bsu_C"/>
</dbReference>
<dbReference type="InterPro" id="IPR023458">
    <property type="entry name" value="Met-tRNA_ligase_1"/>
</dbReference>
<dbReference type="InterPro" id="IPR012340">
    <property type="entry name" value="NA-bd_OB-fold"/>
</dbReference>
<dbReference type="InterPro" id="IPR002547">
    <property type="entry name" value="tRNA-bd_dom"/>
</dbReference>
<keyword evidence="8 14" id="KW-0862">Zinc</keyword>
<dbReference type="GO" id="GO:0000049">
    <property type="term" value="F:tRNA binding"/>
    <property type="evidence" value="ECO:0007669"/>
    <property type="project" value="UniProtKB-UniRule"/>
</dbReference>
<dbReference type="SUPFAM" id="SSF50249">
    <property type="entry name" value="Nucleic acid-binding proteins"/>
    <property type="match status" value="1"/>
</dbReference>
<gene>
    <name evidence="14 16" type="primary">metG</name>
    <name evidence="16" type="ORF">OXIME_001491</name>
</gene>
<dbReference type="SUPFAM" id="SSF47323">
    <property type="entry name" value="Anticodon-binding domain of a subclass of class I aminoacyl-tRNA synthetases"/>
    <property type="match status" value="1"/>
</dbReference>
<keyword evidence="11 14" id="KW-0648">Protein biosynthesis</keyword>
<comment type="subunit">
    <text evidence="2 14">Homodimer.</text>
</comment>
<evidence type="ECO:0000256" key="1">
    <source>
        <dbReference type="ARBA" id="ARBA00004496"/>
    </source>
</evidence>
<feature type="short sequence motif" description="'HIGH' region" evidence="14">
    <location>
        <begin position="8"/>
        <end position="18"/>
    </location>
</feature>
<dbReference type="InterPro" id="IPR015413">
    <property type="entry name" value="Methionyl/Leucyl_tRNA_Synth"/>
</dbReference>
<accession>A0AAX4NIK1</accession>
<comment type="cofactor">
    <cofactor evidence="14">
        <name>Zn(2+)</name>
        <dbReference type="ChEBI" id="CHEBI:29105"/>
    </cofactor>
    <text evidence="14">Binds 1 zinc ion per subunit.</text>
</comment>
<feature type="domain" description="TRNA-binding" evidence="15">
    <location>
        <begin position="540"/>
        <end position="640"/>
    </location>
</feature>
<keyword evidence="10 14" id="KW-0694">RNA-binding</keyword>
<protein>
    <recommendedName>
        <fullName evidence="14">Methionine--tRNA ligase</fullName>
        <ecNumber evidence="14">6.1.1.10</ecNumber>
    </recommendedName>
    <alternativeName>
        <fullName evidence="14">Methionyl-tRNA synthetase</fullName>
        <shortName evidence="14">MetRS</shortName>
    </alternativeName>
</protein>
<evidence type="ECO:0000259" key="15">
    <source>
        <dbReference type="PROSITE" id="PS50886"/>
    </source>
</evidence>
<feature type="binding site" evidence="14">
    <location>
        <position position="143"/>
    </location>
    <ligand>
        <name>Zn(2+)</name>
        <dbReference type="ChEBI" id="CHEBI:29105"/>
    </ligand>
</feature>
<dbReference type="InterPro" id="IPR009080">
    <property type="entry name" value="tRNAsynth_Ia_anticodon-bd"/>
</dbReference>
<dbReference type="SUPFAM" id="SSF52374">
    <property type="entry name" value="Nucleotidylyl transferase"/>
    <property type="match status" value="1"/>
</dbReference>
<evidence type="ECO:0000256" key="6">
    <source>
        <dbReference type="ARBA" id="ARBA00022723"/>
    </source>
</evidence>
<dbReference type="Gene3D" id="1.10.730.10">
    <property type="entry name" value="Isoleucyl-tRNA Synthetase, Domain 1"/>
    <property type="match status" value="1"/>
</dbReference>
<feature type="binding site" evidence="14">
    <location>
        <position position="140"/>
    </location>
    <ligand>
        <name>Zn(2+)</name>
        <dbReference type="ChEBI" id="CHEBI:29105"/>
    </ligand>
</feature>
<sequence length="704" mass="80404">MLVNAALPYANGSLHLGHIAGAYLSPDIFVRFNRMMGNEVMFISGSDEYGTPITISAEKQQTTPEEIADKFHREFLETFSSMDIKFDFFTRTSYKDHWKTAQEIFLDLLGKGVLAEKPMISPYCAKCGRFMPDRYIEGTCPYCGFKKARGDQCDECGRTLDPQELIDPRCVLCDEIPEFRETSHFFLRLDLFQEKLMEWLGSKDFWRTNVLAFTRNFISAGLKERPITRDLDWGVPIPLEGYDHKRIYVWFEALIGYISGSKMYSEKIGKPDYWKEFYYGKGVKTYYFIGKDNIPFHTVIWPAILMGIGDINLPYDVPANEYLRFKGEQFSKSRGIGLTVHEALKIVPKDYLRFYMAMNLPETGDSDFTLSDLQEKVNSELIDKFGNLIHRVVSFITKNKMEPLPGVPDPIDLKAVEEAERRFENYSSLISKVQIKKAFYEWLELVKFSNVYFNDAAPWKLVKTDREKCAAKLHTALVLIEYLDYMLYPYCPSSAEKIVHIIGPEGFSSFTYLDLKRTKKSYYPVSTEVPFEKIDLQSNNGNRLDLRVALIEEAIMHPNSDHLVILKISLGTEKRQIVAGLRKHYELSELLGKKIVLVANLKKAKIRGEVSEGMLLAAADGEKVVLLKPDDNSLPGERLSLDDLPFNMSGQITIEELRDFNLKIENLNDENVATATISGKQMIINRNGIAVTAYGEVAPGSTVR</sequence>
<reference evidence="16 17" key="1">
    <citation type="submission" date="2023-09" db="EMBL/GenBank/DDBJ databases">
        <authorList>
            <person name="Golyshina O.V."/>
            <person name="Lunev E.A."/>
            <person name="Bargiela R."/>
            <person name="Gaines M.C."/>
            <person name="Daum B."/>
            <person name="Bale N.J."/>
            <person name="Koenen M."/>
            <person name="Sinninghe Damst J.S."/>
            <person name="Yakimov M."/>
            <person name="Golyshin P.N."/>
        </authorList>
    </citation>
    <scope>NUCLEOTIDE SEQUENCE [LARGE SCALE GENOMIC DNA]</scope>
    <source>
        <strain evidence="16 17">M1</strain>
    </source>
</reference>
<evidence type="ECO:0000256" key="8">
    <source>
        <dbReference type="ARBA" id="ARBA00022833"/>
    </source>
</evidence>
<keyword evidence="9 14" id="KW-0067">ATP-binding</keyword>
<dbReference type="EC" id="6.1.1.10" evidence="14"/>
<keyword evidence="12 14" id="KW-0030">Aminoacyl-tRNA synthetase</keyword>
<dbReference type="CDD" id="cd02800">
    <property type="entry name" value="tRNA_bind_EcMetRS_like"/>
    <property type="match status" value="1"/>
</dbReference>
<dbReference type="Pfam" id="PF19303">
    <property type="entry name" value="Anticodon_3"/>
    <property type="match status" value="1"/>
</dbReference>
<comment type="function">
    <text evidence="14">Is required not only for elongation of protein synthesis but also for the initiation of all mRNA translation through initiator tRNA(fMet) aminoacylation.</text>
</comment>
<dbReference type="Pfam" id="PF01588">
    <property type="entry name" value="tRNA_bind"/>
    <property type="match status" value="1"/>
</dbReference>
<dbReference type="GO" id="GO:0005524">
    <property type="term" value="F:ATP binding"/>
    <property type="evidence" value="ECO:0007669"/>
    <property type="project" value="UniProtKB-UniRule"/>
</dbReference>
<keyword evidence="17" id="KW-1185">Reference proteome</keyword>
<keyword evidence="7 14" id="KW-0547">Nucleotide-binding</keyword>
<evidence type="ECO:0000256" key="11">
    <source>
        <dbReference type="ARBA" id="ARBA00022917"/>
    </source>
</evidence>
<dbReference type="CDD" id="cd07957">
    <property type="entry name" value="Anticodon_Ia_Met"/>
    <property type="match status" value="1"/>
</dbReference>
<dbReference type="SUPFAM" id="SSF57770">
    <property type="entry name" value="Methionyl-tRNA synthetase (MetRS), Zn-domain"/>
    <property type="match status" value="1"/>
</dbReference>
<keyword evidence="6 14" id="KW-0479">Metal-binding</keyword>
<comment type="catalytic activity">
    <reaction evidence="13 14">
        <text>tRNA(Met) + L-methionine + ATP = L-methionyl-tRNA(Met) + AMP + diphosphate</text>
        <dbReference type="Rhea" id="RHEA:13481"/>
        <dbReference type="Rhea" id="RHEA-COMP:9667"/>
        <dbReference type="Rhea" id="RHEA-COMP:9698"/>
        <dbReference type="ChEBI" id="CHEBI:30616"/>
        <dbReference type="ChEBI" id="CHEBI:33019"/>
        <dbReference type="ChEBI" id="CHEBI:57844"/>
        <dbReference type="ChEBI" id="CHEBI:78442"/>
        <dbReference type="ChEBI" id="CHEBI:78530"/>
        <dbReference type="ChEBI" id="CHEBI:456215"/>
        <dbReference type="EC" id="6.1.1.10"/>
    </reaction>
</comment>
<dbReference type="InterPro" id="IPR033911">
    <property type="entry name" value="MetRS_core"/>
</dbReference>
<dbReference type="EMBL" id="CP133772">
    <property type="protein sequence ID" value="WYY00904.1"/>
    <property type="molecule type" value="Genomic_DNA"/>
</dbReference>
<dbReference type="Proteomes" id="UP001451606">
    <property type="component" value="Chromosome"/>
</dbReference>
<dbReference type="GO" id="GO:0006431">
    <property type="term" value="P:methionyl-tRNA aminoacylation"/>
    <property type="evidence" value="ECO:0007669"/>
    <property type="project" value="UniProtKB-UniRule"/>
</dbReference>
<evidence type="ECO:0000256" key="9">
    <source>
        <dbReference type="ARBA" id="ARBA00022840"/>
    </source>
</evidence>
<dbReference type="PANTHER" id="PTHR45765">
    <property type="entry name" value="METHIONINE--TRNA LIGASE"/>
    <property type="match status" value="1"/>
</dbReference>
<dbReference type="InterPro" id="IPR029038">
    <property type="entry name" value="MetRS_Zn"/>
</dbReference>
<dbReference type="PANTHER" id="PTHR45765:SF1">
    <property type="entry name" value="METHIONINE--TRNA LIGASE, CYTOPLASMIC"/>
    <property type="match status" value="1"/>
</dbReference>
<dbReference type="HAMAP" id="MF_00098">
    <property type="entry name" value="Met_tRNA_synth_type1"/>
    <property type="match status" value="1"/>
</dbReference>
<keyword evidence="5 14" id="KW-0436">Ligase</keyword>
<comment type="similarity">
    <text evidence="14">Belongs to the class-I aminoacyl-tRNA synthetase family. MetG type 1 subfamily.</text>
</comment>
<evidence type="ECO:0000256" key="5">
    <source>
        <dbReference type="ARBA" id="ARBA00022598"/>
    </source>
</evidence>
<dbReference type="InterPro" id="IPR014729">
    <property type="entry name" value="Rossmann-like_a/b/a_fold"/>
</dbReference>
<dbReference type="NCBIfam" id="TIGR00398">
    <property type="entry name" value="metG"/>
    <property type="match status" value="1"/>
</dbReference>
<dbReference type="InterPro" id="IPR041872">
    <property type="entry name" value="Anticodon_Met"/>
</dbReference>
<name>A0AAX4NIK1_9ARCH</name>
<evidence type="ECO:0000313" key="17">
    <source>
        <dbReference type="Proteomes" id="UP001451606"/>
    </source>
</evidence>
<evidence type="ECO:0000256" key="7">
    <source>
        <dbReference type="ARBA" id="ARBA00022741"/>
    </source>
</evidence>
<evidence type="ECO:0000256" key="2">
    <source>
        <dbReference type="ARBA" id="ARBA00011738"/>
    </source>
</evidence>
<dbReference type="Gene3D" id="2.40.50.140">
    <property type="entry name" value="Nucleic acid-binding proteins"/>
    <property type="match status" value="1"/>
</dbReference>
<dbReference type="KEGG" id="omr:OXIME_001491"/>
<dbReference type="GO" id="GO:0004825">
    <property type="term" value="F:methionine-tRNA ligase activity"/>
    <property type="evidence" value="ECO:0007669"/>
    <property type="project" value="UniProtKB-UniRule"/>
</dbReference>
<dbReference type="PROSITE" id="PS50886">
    <property type="entry name" value="TRBD"/>
    <property type="match status" value="1"/>
</dbReference>
<dbReference type="GO" id="GO:0046872">
    <property type="term" value="F:metal ion binding"/>
    <property type="evidence" value="ECO:0007669"/>
    <property type="project" value="UniProtKB-KW"/>
</dbReference>
<evidence type="ECO:0000256" key="12">
    <source>
        <dbReference type="ARBA" id="ARBA00023146"/>
    </source>
</evidence>
<organism evidence="16 17">
    <name type="scientific">Oxyplasma meridianum</name>
    <dbReference type="NCBI Taxonomy" id="3073602"/>
    <lineage>
        <taxon>Archaea</taxon>
        <taxon>Methanobacteriati</taxon>
        <taxon>Thermoplasmatota</taxon>
        <taxon>Thermoplasmata</taxon>
        <taxon>Thermoplasmatales</taxon>
        <taxon>Thermoplasmataceae</taxon>
        <taxon>Oxyplasma</taxon>
    </lineage>
</organism>
<evidence type="ECO:0000256" key="4">
    <source>
        <dbReference type="ARBA" id="ARBA00022555"/>
    </source>
</evidence>
<comment type="subcellular location">
    <subcellularLocation>
        <location evidence="1 14">Cytoplasm</location>
    </subcellularLocation>
</comment>
<evidence type="ECO:0000256" key="10">
    <source>
        <dbReference type="ARBA" id="ARBA00022884"/>
    </source>
</evidence>
<dbReference type="GO" id="GO:0005829">
    <property type="term" value="C:cytosol"/>
    <property type="evidence" value="ECO:0007669"/>
    <property type="project" value="TreeGrafter"/>
</dbReference>
<dbReference type="PRINTS" id="PR01041">
    <property type="entry name" value="TRNASYNTHMET"/>
</dbReference>
<keyword evidence="4 14" id="KW-0820">tRNA-binding</keyword>
<dbReference type="Gene3D" id="2.20.28.20">
    <property type="entry name" value="Methionyl-tRNA synthetase, Zn-domain"/>
    <property type="match status" value="1"/>
</dbReference>
<evidence type="ECO:0000256" key="3">
    <source>
        <dbReference type="ARBA" id="ARBA00022490"/>
    </source>
</evidence>
<dbReference type="InterPro" id="IPR014758">
    <property type="entry name" value="Met-tRNA_synth"/>
</dbReference>
<dbReference type="Pfam" id="PF09334">
    <property type="entry name" value="tRNA-synt_1g"/>
    <property type="match status" value="1"/>
</dbReference>
<dbReference type="Gene3D" id="3.40.50.620">
    <property type="entry name" value="HUPs"/>
    <property type="match status" value="1"/>
</dbReference>
<dbReference type="CDD" id="cd00814">
    <property type="entry name" value="MetRS_core"/>
    <property type="match status" value="1"/>
</dbReference>
<feature type="binding site" evidence="14">
    <location>
        <position position="332"/>
    </location>
    <ligand>
        <name>ATP</name>
        <dbReference type="ChEBI" id="CHEBI:30616"/>
    </ligand>
</feature>
<feature type="short sequence motif" description="'KMSKS' region" evidence="14">
    <location>
        <begin position="329"/>
        <end position="333"/>
    </location>
</feature>